<dbReference type="KEGG" id="pais:PFX98_11625"/>
<proteinExistence type="predicted"/>
<name>A0AA95NJ09_9BURK</name>
<gene>
    <name evidence="3" type="ORF">PFX98_11625</name>
</gene>
<evidence type="ECO:0000313" key="3">
    <source>
        <dbReference type="EMBL" id="WIT14237.1"/>
    </source>
</evidence>
<dbReference type="Pfam" id="PF01968">
    <property type="entry name" value="Hydantoinase_A"/>
    <property type="match status" value="1"/>
</dbReference>
<dbReference type="InterPro" id="IPR008040">
    <property type="entry name" value="Hydant_A_N"/>
</dbReference>
<dbReference type="InterPro" id="IPR045079">
    <property type="entry name" value="Oxoprolinase-like"/>
</dbReference>
<sequence length="515" mass="53148">MYRVGIDVGGTNTDAALMQGRRVVHAVKTPTTADVTTGVLEALRQVTAGAGIAAAQLGAVMIGTTHFINALVERRRLAAVGVLRLALPTTTAIPPLSGWPEEMRAALNVHSRMVDGGLEVDGREIAPLVPRQIQDFATDCSRRGIRHLVVSGVFSALDDSQERAAAQLIREVYPTAQITLSSQIGQMGLLERENAAILNAALGDLAQLTVDAFAAALRAAGVSAPFFLTQNDGTLMSAATAARFPIMTVSSGPTNSMRGAAFLSGCADAIVVDIGGTTSDIGALVKGFPRQAGLAVELAGVRTNFRMPDVYCVGLGGGSLVSPDLASIGPQSVGYRLTSDALVFGGSTLTASDLAVAAGLAQLGEAAAVAHLDRQQARACMDRIQQRLSDAIERVRTSAAIVPVVIVGGGSILVSADRLGELPVVIPPHHGAANAVGAAMAQVSAQEDRVVDLAAMPAEAAIEAIRADVRESLIAAGADPGSMAVVDVETLPLSYLPGQLTRIRVRMVGELLLTD</sequence>
<organism evidence="3 4">
    <name type="scientific">Paucibacter sediminis</name>
    <dbReference type="NCBI Taxonomy" id="3019553"/>
    <lineage>
        <taxon>Bacteria</taxon>
        <taxon>Pseudomonadati</taxon>
        <taxon>Pseudomonadota</taxon>
        <taxon>Betaproteobacteria</taxon>
        <taxon>Burkholderiales</taxon>
        <taxon>Sphaerotilaceae</taxon>
        <taxon>Roseateles</taxon>
    </lineage>
</organism>
<dbReference type="EMBL" id="CP116346">
    <property type="protein sequence ID" value="WIT14237.1"/>
    <property type="molecule type" value="Genomic_DNA"/>
</dbReference>
<dbReference type="Pfam" id="PF05378">
    <property type="entry name" value="Hydant_A_N"/>
    <property type="match status" value="1"/>
</dbReference>
<feature type="domain" description="Hydantoinase A/oxoprolinase" evidence="1">
    <location>
        <begin position="192"/>
        <end position="394"/>
    </location>
</feature>
<dbReference type="InterPro" id="IPR002821">
    <property type="entry name" value="Hydantoinase_A"/>
</dbReference>
<accession>A0AA95NJ09</accession>
<evidence type="ECO:0000259" key="1">
    <source>
        <dbReference type="Pfam" id="PF01968"/>
    </source>
</evidence>
<dbReference type="PANTHER" id="PTHR11365">
    <property type="entry name" value="5-OXOPROLINASE RELATED"/>
    <property type="match status" value="1"/>
</dbReference>
<keyword evidence="4" id="KW-1185">Reference proteome</keyword>
<dbReference type="PANTHER" id="PTHR11365:SF10">
    <property type="entry name" value="HYDANTOINASE_OXOPROLINASE"/>
    <property type="match status" value="1"/>
</dbReference>
<dbReference type="InterPro" id="IPR043129">
    <property type="entry name" value="ATPase_NBD"/>
</dbReference>
<feature type="domain" description="Hydantoinase/oxoprolinase N-terminal" evidence="2">
    <location>
        <begin position="3"/>
        <end position="172"/>
    </location>
</feature>
<dbReference type="GO" id="GO:0016787">
    <property type="term" value="F:hydrolase activity"/>
    <property type="evidence" value="ECO:0007669"/>
    <property type="project" value="InterPro"/>
</dbReference>
<reference evidence="3" key="1">
    <citation type="submission" date="2023-01" db="EMBL/GenBank/DDBJ databases">
        <title>Whole genome sequence of Paucibacter sp. S2-9 isolated from pond sediment.</title>
        <authorList>
            <person name="Jung J.Y."/>
        </authorList>
    </citation>
    <scope>NUCLEOTIDE SEQUENCE</scope>
    <source>
        <strain evidence="3">S2-9</strain>
    </source>
</reference>
<dbReference type="SUPFAM" id="SSF53067">
    <property type="entry name" value="Actin-like ATPase domain"/>
    <property type="match status" value="2"/>
</dbReference>
<evidence type="ECO:0000259" key="2">
    <source>
        <dbReference type="Pfam" id="PF05378"/>
    </source>
</evidence>
<dbReference type="Proteomes" id="UP001177769">
    <property type="component" value="Chromosome"/>
</dbReference>
<dbReference type="RefSeq" id="WP_285235365.1">
    <property type="nucleotide sequence ID" value="NZ_CP116346.1"/>
</dbReference>
<dbReference type="Gene3D" id="3.30.420.40">
    <property type="match status" value="1"/>
</dbReference>
<dbReference type="AlphaFoldDB" id="A0AA95NJ09"/>
<protein>
    <submittedName>
        <fullName evidence="3">Hydantoinase/oxoprolinase family protein</fullName>
    </submittedName>
</protein>
<evidence type="ECO:0000313" key="4">
    <source>
        <dbReference type="Proteomes" id="UP001177769"/>
    </source>
</evidence>